<evidence type="ECO:0000313" key="2">
    <source>
        <dbReference type="Proteomes" id="UP000093501"/>
    </source>
</evidence>
<reference evidence="2" key="1">
    <citation type="submission" date="2016-07" db="EMBL/GenBank/DDBJ databases">
        <authorList>
            <person name="Florea S."/>
            <person name="Webb J.S."/>
            <person name="Jaromczyk J."/>
            <person name="Schardl C.L."/>
        </authorList>
    </citation>
    <scope>NUCLEOTIDE SEQUENCE [LARGE SCALE GENOMIC DNA]</scope>
    <source>
        <strain evidence="2">IPBSL-7</strain>
    </source>
</reference>
<organism evidence="1 2">
    <name type="scientific">Tessaracoccus lapidicaptus</name>
    <dbReference type="NCBI Taxonomy" id="1427523"/>
    <lineage>
        <taxon>Bacteria</taxon>
        <taxon>Bacillati</taxon>
        <taxon>Actinomycetota</taxon>
        <taxon>Actinomycetes</taxon>
        <taxon>Propionibacteriales</taxon>
        <taxon>Propionibacteriaceae</taxon>
        <taxon>Tessaracoccus</taxon>
    </lineage>
</organism>
<proteinExistence type="predicted"/>
<name>A0A1C0APV6_9ACTN</name>
<sequence length="113" mass="12267">MGDPELAAALGLALTGRRLPLSSPQHLADDLRQLGFDGDALVRLRRERQAAGEPWPCPVPLEERRAIGFARFDAALADARAALGLSGLTDAVRAKRPLSAEERRLAADRPPHW</sequence>
<dbReference type="AlphaFoldDB" id="A0A1C0APV6"/>
<accession>A0A1C0APV6</accession>
<keyword evidence="2" id="KW-1185">Reference proteome</keyword>
<dbReference type="RefSeq" id="WP_068750456.1">
    <property type="nucleotide sequence ID" value="NZ_LR214441.1"/>
</dbReference>
<comment type="caution">
    <text evidence="1">The sequence shown here is derived from an EMBL/GenBank/DDBJ whole genome shotgun (WGS) entry which is preliminary data.</text>
</comment>
<dbReference type="EMBL" id="MBQD01000011">
    <property type="protein sequence ID" value="OCL36322.1"/>
    <property type="molecule type" value="Genomic_DNA"/>
</dbReference>
<protein>
    <submittedName>
        <fullName evidence="1">Uncharacterized protein</fullName>
    </submittedName>
</protein>
<dbReference type="Proteomes" id="UP000093501">
    <property type="component" value="Unassembled WGS sequence"/>
</dbReference>
<gene>
    <name evidence="1" type="ORF">BCR15_00095</name>
</gene>
<evidence type="ECO:0000313" key="1">
    <source>
        <dbReference type="EMBL" id="OCL36322.1"/>
    </source>
</evidence>